<organism evidence="8 9">
    <name type="scientific">Salinibacterium xinjiangense</name>
    <dbReference type="NCBI Taxonomy" id="386302"/>
    <lineage>
        <taxon>Bacteria</taxon>
        <taxon>Bacillati</taxon>
        <taxon>Actinomycetota</taxon>
        <taxon>Actinomycetes</taxon>
        <taxon>Micrococcales</taxon>
        <taxon>Microbacteriaceae</taxon>
        <taxon>Salinibacterium</taxon>
    </lineage>
</organism>
<evidence type="ECO:0000256" key="1">
    <source>
        <dbReference type="ARBA" id="ARBA00022491"/>
    </source>
</evidence>
<accession>A0A2C8ZGT4</accession>
<evidence type="ECO:0000256" key="2">
    <source>
        <dbReference type="ARBA" id="ARBA00023015"/>
    </source>
</evidence>
<dbReference type="Pfam" id="PF00440">
    <property type="entry name" value="TetR_N"/>
    <property type="match status" value="1"/>
</dbReference>
<dbReference type="GO" id="GO:0000976">
    <property type="term" value="F:transcription cis-regulatory region binding"/>
    <property type="evidence" value="ECO:0007669"/>
    <property type="project" value="TreeGrafter"/>
</dbReference>
<name>A0A2C8ZGT4_9MICO</name>
<dbReference type="SUPFAM" id="SSF46689">
    <property type="entry name" value="Homeodomain-like"/>
    <property type="match status" value="1"/>
</dbReference>
<dbReference type="GO" id="GO:0003700">
    <property type="term" value="F:DNA-binding transcription factor activity"/>
    <property type="evidence" value="ECO:0007669"/>
    <property type="project" value="TreeGrafter"/>
</dbReference>
<evidence type="ECO:0000256" key="4">
    <source>
        <dbReference type="ARBA" id="ARBA00023163"/>
    </source>
</evidence>
<evidence type="ECO:0000256" key="3">
    <source>
        <dbReference type="ARBA" id="ARBA00023125"/>
    </source>
</evidence>
<feature type="DNA-binding region" description="H-T-H motif" evidence="5">
    <location>
        <begin position="30"/>
        <end position="49"/>
    </location>
</feature>
<dbReference type="InterPro" id="IPR009057">
    <property type="entry name" value="Homeodomain-like_sf"/>
</dbReference>
<dbReference type="SUPFAM" id="SSF48498">
    <property type="entry name" value="Tetracyclin repressor-like, C-terminal domain"/>
    <property type="match status" value="1"/>
</dbReference>
<evidence type="ECO:0000256" key="6">
    <source>
        <dbReference type="SAM" id="MobiDB-lite"/>
    </source>
</evidence>
<proteinExistence type="predicted"/>
<dbReference type="AlphaFoldDB" id="A0A2C8ZGT4"/>
<evidence type="ECO:0000313" key="9">
    <source>
        <dbReference type="Proteomes" id="UP000219440"/>
    </source>
</evidence>
<reference evidence="8 9" key="1">
    <citation type="submission" date="2017-09" db="EMBL/GenBank/DDBJ databases">
        <authorList>
            <person name="Ehlers B."/>
            <person name="Leendertz F.H."/>
        </authorList>
    </citation>
    <scope>NUCLEOTIDE SEQUENCE [LARGE SCALE GENOMIC DNA]</scope>
    <source>
        <strain evidence="8 9">CGMCC 1.05381</strain>
    </source>
</reference>
<dbReference type="OrthoDB" id="5242433at2"/>
<keyword evidence="9" id="KW-1185">Reference proteome</keyword>
<dbReference type="InterPro" id="IPR001647">
    <property type="entry name" value="HTH_TetR"/>
</dbReference>
<dbReference type="PANTHER" id="PTHR30055:SF234">
    <property type="entry name" value="HTH-TYPE TRANSCRIPTIONAL REGULATOR BETI"/>
    <property type="match status" value="1"/>
</dbReference>
<feature type="region of interest" description="Disordered" evidence="6">
    <location>
        <begin position="201"/>
        <end position="223"/>
    </location>
</feature>
<dbReference type="Proteomes" id="UP000219440">
    <property type="component" value="Unassembled WGS sequence"/>
</dbReference>
<dbReference type="PROSITE" id="PS50977">
    <property type="entry name" value="HTH_TETR_2"/>
    <property type="match status" value="1"/>
</dbReference>
<feature type="compositionally biased region" description="Low complexity" evidence="6">
    <location>
        <begin position="205"/>
        <end position="216"/>
    </location>
</feature>
<gene>
    <name evidence="8" type="ORF">SAMN06296378_1291</name>
</gene>
<protein>
    <submittedName>
        <fullName evidence="8">Transcriptional regulator, TetR family</fullName>
    </submittedName>
</protein>
<dbReference type="Pfam" id="PF13977">
    <property type="entry name" value="TetR_C_6"/>
    <property type="match status" value="1"/>
</dbReference>
<dbReference type="Gene3D" id="1.10.357.10">
    <property type="entry name" value="Tetracycline Repressor, domain 2"/>
    <property type="match status" value="1"/>
</dbReference>
<keyword evidence="4" id="KW-0804">Transcription</keyword>
<evidence type="ECO:0000256" key="5">
    <source>
        <dbReference type="PROSITE-ProRule" id="PRU00335"/>
    </source>
</evidence>
<dbReference type="PANTHER" id="PTHR30055">
    <property type="entry name" value="HTH-TYPE TRANSCRIPTIONAL REGULATOR RUTR"/>
    <property type="match status" value="1"/>
</dbReference>
<evidence type="ECO:0000259" key="7">
    <source>
        <dbReference type="PROSITE" id="PS50977"/>
    </source>
</evidence>
<sequence>MVRMSGAERRELLAAAALRVIGNHGLSQATTRAIVAEAGMSLASFHYAYRSRDELLTEVMQRVVDGEMSAASLSLKPGSDIRNSVLDGMHAFFDYVRADPAHERALQELLQHALVTPGLHHLARAQYESYHRAATKLLASAALAAGVTWRDPLADAARFVVTMTDGITLAWLADGDTAAAQRTIELAATAIARLADPVPAEPVLAGPAPDSSPASSQDRSGCA</sequence>
<dbReference type="EMBL" id="OCST01000003">
    <property type="protein sequence ID" value="SOE63883.1"/>
    <property type="molecule type" value="Genomic_DNA"/>
</dbReference>
<dbReference type="InterPro" id="IPR050109">
    <property type="entry name" value="HTH-type_TetR-like_transc_reg"/>
</dbReference>
<feature type="domain" description="HTH tetR-type" evidence="7">
    <location>
        <begin position="7"/>
        <end position="67"/>
    </location>
</feature>
<evidence type="ECO:0000313" key="8">
    <source>
        <dbReference type="EMBL" id="SOE63883.1"/>
    </source>
</evidence>
<dbReference type="InterPro" id="IPR039538">
    <property type="entry name" value="BetI_C"/>
</dbReference>
<keyword evidence="1" id="KW-0678">Repressor</keyword>
<dbReference type="InterPro" id="IPR036271">
    <property type="entry name" value="Tet_transcr_reg_TetR-rel_C_sf"/>
</dbReference>
<keyword evidence="2" id="KW-0805">Transcription regulation</keyword>
<keyword evidence="3 5" id="KW-0238">DNA-binding</keyword>